<feature type="domain" description="Type I restriction modification DNA specificity" evidence="4">
    <location>
        <begin position="27"/>
        <end position="101"/>
    </location>
</feature>
<evidence type="ECO:0000256" key="2">
    <source>
        <dbReference type="ARBA" id="ARBA00022747"/>
    </source>
</evidence>
<dbReference type="GO" id="GO:0009307">
    <property type="term" value="P:DNA restriction-modification system"/>
    <property type="evidence" value="ECO:0007669"/>
    <property type="project" value="UniProtKB-KW"/>
</dbReference>
<dbReference type="Gene3D" id="3.90.220.20">
    <property type="entry name" value="DNA methylase specificity domains"/>
    <property type="match status" value="2"/>
</dbReference>
<keyword evidence="2" id="KW-0680">Restriction system</keyword>
<name>W8KRI1_9GAMM</name>
<evidence type="ECO:0000313" key="6">
    <source>
        <dbReference type="Proteomes" id="UP000019442"/>
    </source>
</evidence>
<dbReference type="InterPro" id="IPR044946">
    <property type="entry name" value="Restrct_endonuc_typeI_TRD_sf"/>
</dbReference>
<dbReference type="InterPro" id="IPR052021">
    <property type="entry name" value="Type-I_RS_S_subunit"/>
</dbReference>
<dbReference type="AlphaFoldDB" id="W8KRI1"/>
<dbReference type="REBASE" id="82198">
    <property type="entry name" value="S.HhaAORF1980P"/>
</dbReference>
<keyword evidence="6" id="KW-1185">Reference proteome</keyword>
<dbReference type="PANTHER" id="PTHR30408">
    <property type="entry name" value="TYPE-1 RESTRICTION ENZYME ECOKI SPECIFICITY PROTEIN"/>
    <property type="match status" value="1"/>
</dbReference>
<dbReference type="CDD" id="cd17253">
    <property type="entry name" value="RMtype1_S_Eco933I-TRD2-CR2_like"/>
    <property type="match status" value="1"/>
</dbReference>
<reference evidence="6" key="2">
    <citation type="submission" date="2014-02" db="EMBL/GenBank/DDBJ databases">
        <title>Draft Genome Sequence of extremely halophilic bacteria Halorhodospira halochloris.</title>
        <authorList>
            <person name="Singh K.S."/>
        </authorList>
    </citation>
    <scope>NUCLEOTIDE SEQUENCE [LARGE SCALE GENOMIC DNA]</scope>
    <source>
        <strain evidence="6">A</strain>
    </source>
</reference>
<evidence type="ECO:0000256" key="3">
    <source>
        <dbReference type="ARBA" id="ARBA00023125"/>
    </source>
</evidence>
<evidence type="ECO:0000259" key="4">
    <source>
        <dbReference type="Pfam" id="PF01420"/>
    </source>
</evidence>
<evidence type="ECO:0000256" key="1">
    <source>
        <dbReference type="ARBA" id="ARBA00010923"/>
    </source>
</evidence>
<organism evidence="5 6">
    <name type="scientific">Ectothiorhodospira haloalkaliphila</name>
    <dbReference type="NCBI Taxonomy" id="421628"/>
    <lineage>
        <taxon>Bacteria</taxon>
        <taxon>Pseudomonadati</taxon>
        <taxon>Pseudomonadota</taxon>
        <taxon>Gammaproteobacteria</taxon>
        <taxon>Chromatiales</taxon>
        <taxon>Ectothiorhodospiraceae</taxon>
        <taxon>Ectothiorhodospira</taxon>
    </lineage>
</organism>
<dbReference type="EMBL" id="CP007268">
    <property type="protein sequence ID" value="AHK78156.1"/>
    <property type="molecule type" value="Genomic_DNA"/>
</dbReference>
<sequence length="358" mass="39212">MCAIVPKSAEGANITQTTARVSPSGNIHSGYLAHYFRSPDFKEEVKKYTKGSAQPGLNLDDVEKMVVRRPQALGEQITIARILDTLDTQILKTEALIAKLEKVKEGLLHDLLTRGIDENGQLRPSPEQAPELYKDSPLGLIPREWGVGSLGDLSEIVSGVTLGGKSGSSSWPLVPYLRVANVQDGYFDLSEVKLIRVSSVDIEKYRLLPGDVLMNEGGDFDKLGRGSLWQGQIGLCIHQNHVFRVRANPSILNPHFLTAFSSSAMGKSYFIRSSKQSTNLASINSTQLKDFQIPLPAKAEQELIVTELRIMASKMESEKSLLDKLITQKTGLMNDLLTGHVRVTPLLGQAQTPTPTPA</sequence>
<dbReference type="Pfam" id="PF01420">
    <property type="entry name" value="Methylase_S"/>
    <property type="match status" value="2"/>
</dbReference>
<evidence type="ECO:0000313" key="5">
    <source>
        <dbReference type="EMBL" id="AHK78156.1"/>
    </source>
</evidence>
<dbReference type="HOGENOM" id="CLU_021095_10_0_6"/>
<feature type="domain" description="Type I restriction modification DNA specificity" evidence="4">
    <location>
        <begin position="142"/>
        <end position="324"/>
    </location>
</feature>
<accession>W8KRI1</accession>
<keyword evidence="3" id="KW-0238">DNA-binding</keyword>
<protein>
    <submittedName>
        <fullName evidence="5">Restriction modification system DNA specificity subunit</fullName>
    </submittedName>
</protein>
<proteinExistence type="inferred from homology"/>
<dbReference type="SUPFAM" id="SSF116734">
    <property type="entry name" value="DNA methylase specificity domain"/>
    <property type="match status" value="2"/>
</dbReference>
<dbReference type="PATRIC" id="fig|1354791.3.peg.790"/>
<dbReference type="Proteomes" id="UP000019442">
    <property type="component" value="Chromosome"/>
</dbReference>
<dbReference type="InterPro" id="IPR000055">
    <property type="entry name" value="Restrct_endonuc_typeI_TRD"/>
</dbReference>
<gene>
    <name evidence="5" type="ORF">M911_01985</name>
</gene>
<reference evidence="5 6" key="1">
    <citation type="journal article" date="2014" name="J Genomics">
        <title>Draft Genome Sequence of the Extremely Halophilic Phototrophic Purple Sulfur Bacterium Halorhodospira halochloris.</title>
        <authorList>
            <person name="Singh K.S."/>
            <person name="Kirksey J."/>
            <person name="Hoff W.D."/>
            <person name="Deole R."/>
        </authorList>
    </citation>
    <scope>NUCLEOTIDE SEQUENCE [LARGE SCALE GENOMIC DNA]</scope>
    <source>
        <strain evidence="5 6">A</strain>
    </source>
</reference>
<dbReference type="GO" id="GO:0003677">
    <property type="term" value="F:DNA binding"/>
    <property type="evidence" value="ECO:0007669"/>
    <property type="project" value="UniProtKB-KW"/>
</dbReference>
<comment type="similarity">
    <text evidence="1">Belongs to the type-I restriction system S methylase family.</text>
</comment>
<dbReference type="PANTHER" id="PTHR30408:SF12">
    <property type="entry name" value="TYPE I RESTRICTION ENZYME MJAVIII SPECIFICITY SUBUNIT"/>
    <property type="match status" value="1"/>
</dbReference>
<dbReference type="KEGG" id="hhc:M911_01985"/>